<dbReference type="Gene3D" id="1.20.1530.20">
    <property type="match status" value="1"/>
</dbReference>
<dbReference type="InterPro" id="IPR006153">
    <property type="entry name" value="Cation/H_exchanger_TM"/>
</dbReference>
<keyword evidence="4 7" id="KW-0812">Transmembrane</keyword>
<feature type="transmembrane region" description="Helical" evidence="7">
    <location>
        <begin position="152"/>
        <end position="171"/>
    </location>
</feature>
<feature type="transmembrane region" description="Helical" evidence="7">
    <location>
        <begin position="93"/>
        <end position="115"/>
    </location>
</feature>
<evidence type="ECO:0000256" key="4">
    <source>
        <dbReference type="ARBA" id="ARBA00022692"/>
    </source>
</evidence>
<dbReference type="PANTHER" id="PTHR42751">
    <property type="entry name" value="SODIUM/HYDROGEN EXCHANGER FAMILY/TRKA DOMAIN PROTEIN"/>
    <property type="match status" value="1"/>
</dbReference>
<evidence type="ECO:0000256" key="6">
    <source>
        <dbReference type="ARBA" id="ARBA00023136"/>
    </source>
</evidence>
<keyword evidence="5 7" id="KW-1133">Transmembrane helix</keyword>
<sequence>MHLDSLAQLFLELGAVLFGLGMLARLASRFGFSPIPLYLLAGLAFGSGGLLPIGAPRGFFETGSQIGVILLLLMIGLEYTAEDLVANLRTQAPAGVIDLLLNGLPGVGFALLMGWGPTEALAMFGITAVSSSGIISKVLTDLGRLGNRETPGVLGVLVLEDLAMAVYLPILTEVAASAGGLSAVASTIIALAVLAAVLFIALRFGPVVTRIVVSRSNEVLLLRLIGLAMLVAGAAEAAHVSAAVGAFLLGIALSTDVAERIHRIIEPLRDIFAAMFFVFFGLSTDPGQLPGVLLPALALAAVGIATKFGTGWVAGKRAGVGKPGRLRAGAALVPRGEFSIIIAGLVGTAAAPELEPVTAAYVLVLAIVGPLAPRLAEPLIRRFVLGRRPAPKPAVRELGTETPDA</sequence>
<evidence type="ECO:0000256" key="3">
    <source>
        <dbReference type="ARBA" id="ARBA00022448"/>
    </source>
</evidence>
<dbReference type="PANTHER" id="PTHR42751:SF6">
    <property type="entry name" value="CONSERVED INTEGRAL MEMBRANE TRANSPORT PROTEIN-RELATED"/>
    <property type="match status" value="1"/>
</dbReference>
<dbReference type="GO" id="GO:0016020">
    <property type="term" value="C:membrane"/>
    <property type="evidence" value="ECO:0007669"/>
    <property type="project" value="UniProtKB-SubCell"/>
</dbReference>
<accession>A0A917SG41</accession>
<feature type="transmembrane region" description="Helical" evidence="7">
    <location>
        <begin position="6"/>
        <end position="24"/>
    </location>
</feature>
<feature type="transmembrane region" description="Helical" evidence="7">
    <location>
        <begin position="217"/>
        <end position="234"/>
    </location>
</feature>
<comment type="subcellular location">
    <subcellularLocation>
        <location evidence="1">Membrane</location>
        <topology evidence="1">Multi-pass membrane protein</topology>
    </subcellularLocation>
</comment>
<feature type="transmembrane region" description="Helical" evidence="7">
    <location>
        <begin position="62"/>
        <end position="81"/>
    </location>
</feature>
<dbReference type="Proteomes" id="UP000613840">
    <property type="component" value="Unassembled WGS sequence"/>
</dbReference>
<keyword evidence="3" id="KW-0813">Transport</keyword>
<dbReference type="GO" id="GO:1902600">
    <property type="term" value="P:proton transmembrane transport"/>
    <property type="evidence" value="ECO:0007669"/>
    <property type="project" value="InterPro"/>
</dbReference>
<evidence type="ECO:0000256" key="7">
    <source>
        <dbReference type="SAM" id="Phobius"/>
    </source>
</evidence>
<proteinExistence type="inferred from homology"/>
<feature type="transmembrane region" description="Helical" evidence="7">
    <location>
        <begin position="121"/>
        <end position="140"/>
    </location>
</feature>
<protein>
    <submittedName>
        <fullName evidence="9">Potassium transporter</fullName>
    </submittedName>
</protein>
<evidence type="ECO:0000313" key="9">
    <source>
        <dbReference type="EMBL" id="GGL80303.1"/>
    </source>
</evidence>
<feature type="domain" description="Cation/H+ exchanger transmembrane" evidence="8">
    <location>
        <begin position="23"/>
        <end position="370"/>
    </location>
</feature>
<evidence type="ECO:0000256" key="5">
    <source>
        <dbReference type="ARBA" id="ARBA00022989"/>
    </source>
</evidence>
<feature type="transmembrane region" description="Helical" evidence="7">
    <location>
        <begin position="293"/>
        <end position="314"/>
    </location>
</feature>
<dbReference type="InterPro" id="IPR038770">
    <property type="entry name" value="Na+/solute_symporter_sf"/>
</dbReference>
<name>A0A917SG41_9ACTN</name>
<evidence type="ECO:0000256" key="2">
    <source>
        <dbReference type="ARBA" id="ARBA00005551"/>
    </source>
</evidence>
<feature type="transmembrane region" description="Helical" evidence="7">
    <location>
        <begin position="36"/>
        <end position="56"/>
    </location>
</feature>
<evidence type="ECO:0000313" key="10">
    <source>
        <dbReference type="Proteomes" id="UP000613840"/>
    </source>
</evidence>
<keyword evidence="6 7" id="KW-0472">Membrane</keyword>
<dbReference type="AlphaFoldDB" id="A0A917SG41"/>
<evidence type="ECO:0000259" key="8">
    <source>
        <dbReference type="Pfam" id="PF00999"/>
    </source>
</evidence>
<dbReference type="Pfam" id="PF00999">
    <property type="entry name" value="Na_H_Exchanger"/>
    <property type="match status" value="1"/>
</dbReference>
<feature type="transmembrane region" description="Helical" evidence="7">
    <location>
        <begin position="183"/>
        <end position="205"/>
    </location>
</feature>
<comment type="caution">
    <text evidence="9">The sequence shown here is derived from an EMBL/GenBank/DDBJ whole genome shotgun (WGS) entry which is preliminary data.</text>
</comment>
<reference evidence="9" key="1">
    <citation type="journal article" date="2014" name="Int. J. Syst. Evol. Microbiol.">
        <title>Complete genome sequence of Corynebacterium casei LMG S-19264T (=DSM 44701T), isolated from a smear-ripened cheese.</title>
        <authorList>
            <consortium name="US DOE Joint Genome Institute (JGI-PGF)"/>
            <person name="Walter F."/>
            <person name="Albersmeier A."/>
            <person name="Kalinowski J."/>
            <person name="Ruckert C."/>
        </authorList>
    </citation>
    <scope>NUCLEOTIDE SEQUENCE</scope>
    <source>
        <strain evidence="9">CGMCC 4.7306</strain>
    </source>
</reference>
<comment type="similarity">
    <text evidence="2">Belongs to the monovalent cation:proton antiporter 2 (CPA2) transporter (TC 2.A.37) family.</text>
</comment>
<dbReference type="GO" id="GO:0015297">
    <property type="term" value="F:antiporter activity"/>
    <property type="evidence" value="ECO:0007669"/>
    <property type="project" value="InterPro"/>
</dbReference>
<keyword evidence="10" id="KW-1185">Reference proteome</keyword>
<dbReference type="EMBL" id="BMMZ01000015">
    <property type="protein sequence ID" value="GGL80303.1"/>
    <property type="molecule type" value="Genomic_DNA"/>
</dbReference>
<organism evidence="9 10">
    <name type="scientific">Microlunatus endophyticus</name>
    <dbReference type="NCBI Taxonomy" id="1716077"/>
    <lineage>
        <taxon>Bacteria</taxon>
        <taxon>Bacillati</taxon>
        <taxon>Actinomycetota</taxon>
        <taxon>Actinomycetes</taxon>
        <taxon>Propionibacteriales</taxon>
        <taxon>Propionibacteriaceae</taxon>
        <taxon>Microlunatus</taxon>
    </lineage>
</organism>
<evidence type="ECO:0000256" key="1">
    <source>
        <dbReference type="ARBA" id="ARBA00004141"/>
    </source>
</evidence>
<reference evidence="9" key="2">
    <citation type="submission" date="2020-09" db="EMBL/GenBank/DDBJ databases">
        <authorList>
            <person name="Sun Q."/>
            <person name="Zhou Y."/>
        </authorList>
    </citation>
    <scope>NUCLEOTIDE SEQUENCE</scope>
    <source>
        <strain evidence="9">CGMCC 4.7306</strain>
    </source>
</reference>
<gene>
    <name evidence="9" type="ORF">GCM10011575_43250</name>
</gene>
<dbReference type="RefSeq" id="WP_229670485.1">
    <property type="nucleotide sequence ID" value="NZ_BMMZ01000015.1"/>
</dbReference>